<dbReference type="Pfam" id="PF00128">
    <property type="entry name" value="Alpha-amylase"/>
    <property type="match status" value="1"/>
</dbReference>
<sequence length="584" mass="66464">MFTHYHRVQSAYKLTYRFVLMIFMLNSTSALASSAPQGNSVDPFWQNATVYFMMTDRFANGDKSNDQQFERKPDGATLRNFMGGDIKGVTQKIKSGYFTDLGVDVLWLTPLNEQIHGRWDDEWGRSYPFHGYWIKDWTAIDPNFGTEQDMAEMIATAHAHGIKVLADVIINHTGPKTSKDVAWPDEWVRTKPYCSWDSYKGNVECALASSLTDIRTESEAPVTLPPFLIEKWRSEGRLEQELAELDAFFERTKLPRAPKYFITKWITDWVREYGIDGFRVDTAKHVEADVWKIVKAEGTTALAQWKAEHPDQARDNKPFFMVGEVMHFGVDGFKNTPKGTRLYDYGDKQVDFFANGFDSLINMGFAAHAEQDMEQIFSTYSDELNQGALKGVSVLNYVVSHDDPEPFDPKREHPYQAALKLMLAPGSAQIYYGDELARNLTYPDAVGDATWRSFMNWQDLPPADNNAEQLTPKQQYTQQLLEHWQKLGQFRHAHLSVGAGVHKMLQKKPYVFQRTLAATEQNAADNVIVAIGMPKGSKVIELHKLFKDGTELKEYYSGTTVTVHDNQVTLDTPFDVVLLGALEQ</sequence>
<feature type="chain" id="PRO_5032498008" description="Alpha-amylase" evidence="4">
    <location>
        <begin position="33"/>
        <end position="584"/>
    </location>
</feature>
<dbReference type="GO" id="GO:0005975">
    <property type="term" value="P:carbohydrate metabolic process"/>
    <property type="evidence" value="ECO:0007669"/>
    <property type="project" value="InterPro"/>
</dbReference>
<evidence type="ECO:0000256" key="3">
    <source>
        <dbReference type="RuleBase" id="RU361134"/>
    </source>
</evidence>
<keyword evidence="3 6" id="KW-0378">Hydrolase</keyword>
<reference evidence="6 7" key="1">
    <citation type="submission" date="2019-12" db="EMBL/GenBank/DDBJ databases">
        <title>Genome sequencing and assembly of endphytes of Porphyra tenera.</title>
        <authorList>
            <person name="Park J.M."/>
            <person name="Shin R."/>
            <person name="Jo S.H."/>
        </authorList>
    </citation>
    <scope>NUCLEOTIDE SEQUENCE [LARGE SCALE GENOMIC DNA]</scope>
    <source>
        <strain evidence="6 7">GPM4</strain>
    </source>
</reference>
<comment type="catalytic activity">
    <reaction evidence="3">
        <text>Endohydrolysis of (1-&gt;4)-alpha-D-glucosidic linkages in polysaccharides containing three or more (1-&gt;4)-alpha-linked D-glucose units.</text>
        <dbReference type="EC" id="3.2.1.1"/>
    </reaction>
</comment>
<keyword evidence="7" id="KW-1185">Reference proteome</keyword>
<dbReference type="EC" id="3.2.1.1" evidence="3"/>
<evidence type="ECO:0000313" key="7">
    <source>
        <dbReference type="Proteomes" id="UP000464524"/>
    </source>
</evidence>
<feature type="signal peptide" evidence="4">
    <location>
        <begin position="1"/>
        <end position="32"/>
    </location>
</feature>
<keyword evidence="3" id="KW-0119">Carbohydrate metabolism</keyword>
<dbReference type="InterPro" id="IPR006046">
    <property type="entry name" value="Alpha_amylase"/>
</dbReference>
<dbReference type="Proteomes" id="UP000464524">
    <property type="component" value="Chromosome"/>
</dbReference>
<dbReference type="GO" id="GO:0043169">
    <property type="term" value="F:cation binding"/>
    <property type="evidence" value="ECO:0007669"/>
    <property type="project" value="InterPro"/>
</dbReference>
<dbReference type="AlphaFoldDB" id="A0A857JKW4"/>
<keyword evidence="3 6" id="KW-0326">Glycosidase</keyword>
<dbReference type="InterPro" id="IPR017853">
    <property type="entry name" value="GH"/>
</dbReference>
<dbReference type="PANTHER" id="PTHR10357:SF209">
    <property type="entry name" value="PERIPLASMIC ALPHA-AMYLASE"/>
    <property type="match status" value="1"/>
</dbReference>
<dbReference type="EMBL" id="CP047656">
    <property type="protein sequence ID" value="QHJ11972.1"/>
    <property type="molecule type" value="Genomic_DNA"/>
</dbReference>
<protein>
    <recommendedName>
        <fullName evidence="3">Alpha-amylase</fullName>
        <ecNumber evidence="3">3.2.1.1</ecNumber>
    </recommendedName>
</protein>
<evidence type="ECO:0000256" key="1">
    <source>
        <dbReference type="ARBA" id="ARBA00008061"/>
    </source>
</evidence>
<dbReference type="SMART" id="SM00642">
    <property type="entry name" value="Aamy"/>
    <property type="match status" value="1"/>
</dbReference>
<evidence type="ECO:0000313" key="6">
    <source>
        <dbReference type="EMBL" id="QHJ11972.1"/>
    </source>
</evidence>
<dbReference type="PRINTS" id="PR00110">
    <property type="entry name" value="ALPHAAMYLASE"/>
</dbReference>
<dbReference type="KEGG" id="pmes:FX988_02213"/>
<keyword evidence="4" id="KW-0732">Signal</keyword>
<dbReference type="OrthoDB" id="9805159at2"/>
<dbReference type="Gene3D" id="3.20.20.80">
    <property type="entry name" value="Glycosidases"/>
    <property type="match status" value="1"/>
</dbReference>
<evidence type="ECO:0000256" key="2">
    <source>
        <dbReference type="RuleBase" id="RU003615"/>
    </source>
</evidence>
<accession>A0A857JKW4</accession>
<proteinExistence type="inferred from homology"/>
<organism evidence="6 7">
    <name type="scientific">Paraglaciecola mesophila</name>
    <dbReference type="NCBI Taxonomy" id="197222"/>
    <lineage>
        <taxon>Bacteria</taxon>
        <taxon>Pseudomonadati</taxon>
        <taxon>Pseudomonadota</taxon>
        <taxon>Gammaproteobacteria</taxon>
        <taxon>Alteromonadales</taxon>
        <taxon>Alteromonadaceae</taxon>
        <taxon>Paraglaciecola</taxon>
    </lineage>
</organism>
<dbReference type="InterPro" id="IPR006047">
    <property type="entry name" value="GH13_cat_dom"/>
</dbReference>
<dbReference type="SUPFAM" id="SSF51445">
    <property type="entry name" value="(Trans)glycosidases"/>
    <property type="match status" value="1"/>
</dbReference>
<evidence type="ECO:0000259" key="5">
    <source>
        <dbReference type="SMART" id="SM00642"/>
    </source>
</evidence>
<feature type="domain" description="Glycosyl hydrolase family 13 catalytic" evidence="5">
    <location>
        <begin position="52"/>
        <end position="491"/>
    </location>
</feature>
<name>A0A857JKW4_9ALTE</name>
<evidence type="ECO:0000256" key="4">
    <source>
        <dbReference type="SAM" id="SignalP"/>
    </source>
</evidence>
<dbReference type="PANTHER" id="PTHR10357">
    <property type="entry name" value="ALPHA-AMYLASE FAMILY MEMBER"/>
    <property type="match status" value="1"/>
</dbReference>
<dbReference type="GO" id="GO:0004556">
    <property type="term" value="F:alpha-amylase activity"/>
    <property type="evidence" value="ECO:0007669"/>
    <property type="project" value="UniProtKB-UniRule"/>
</dbReference>
<gene>
    <name evidence="6" type="ORF">FX988_02213</name>
</gene>
<comment type="similarity">
    <text evidence="1 2">Belongs to the glycosyl hydrolase 13 family.</text>
</comment>